<gene>
    <name evidence="2" type="ORF">EVOR1521_LOCUS27976</name>
</gene>
<feature type="region of interest" description="Disordered" evidence="1">
    <location>
        <begin position="7"/>
        <end position="26"/>
    </location>
</feature>
<reference evidence="2" key="1">
    <citation type="submission" date="2023-08" db="EMBL/GenBank/DDBJ databases">
        <authorList>
            <person name="Chen Y."/>
            <person name="Shah S."/>
            <person name="Dougan E. K."/>
            <person name="Thang M."/>
            <person name="Chan C."/>
        </authorList>
    </citation>
    <scope>NUCLEOTIDE SEQUENCE</scope>
</reference>
<dbReference type="EMBL" id="CAUJNA010003605">
    <property type="protein sequence ID" value="CAJ1405867.1"/>
    <property type="molecule type" value="Genomic_DNA"/>
</dbReference>
<dbReference type="AlphaFoldDB" id="A0AA36JHS1"/>
<proteinExistence type="predicted"/>
<name>A0AA36JHS1_9DINO</name>
<keyword evidence="3" id="KW-1185">Reference proteome</keyword>
<comment type="caution">
    <text evidence="2">The sequence shown here is derived from an EMBL/GenBank/DDBJ whole genome shotgun (WGS) entry which is preliminary data.</text>
</comment>
<dbReference type="Proteomes" id="UP001178507">
    <property type="component" value="Unassembled WGS sequence"/>
</dbReference>
<feature type="compositionally biased region" description="Polar residues" evidence="1">
    <location>
        <begin position="9"/>
        <end position="21"/>
    </location>
</feature>
<sequence>MFLHLAAVSPTSGSPQVTTAPDSRMGKSGGSCLDVSQLLSHPAAVFTRVWITPNHYSPRFQNGTKSSFICLDVLVAFQLLLHLAAVSAFSWITPGHNSPSSLTALAPGCCFRRILDHPKSRQTQSQELQQTPCKLLACAGRFSAVLAPCCCLHHILDDPRSRQTQSQESNAWTVAWM</sequence>
<organism evidence="2 3">
    <name type="scientific">Effrenium voratum</name>
    <dbReference type="NCBI Taxonomy" id="2562239"/>
    <lineage>
        <taxon>Eukaryota</taxon>
        <taxon>Sar</taxon>
        <taxon>Alveolata</taxon>
        <taxon>Dinophyceae</taxon>
        <taxon>Suessiales</taxon>
        <taxon>Symbiodiniaceae</taxon>
        <taxon>Effrenium</taxon>
    </lineage>
</organism>
<evidence type="ECO:0000313" key="3">
    <source>
        <dbReference type="Proteomes" id="UP001178507"/>
    </source>
</evidence>
<evidence type="ECO:0000313" key="2">
    <source>
        <dbReference type="EMBL" id="CAJ1405867.1"/>
    </source>
</evidence>
<accession>A0AA36JHS1</accession>
<evidence type="ECO:0000256" key="1">
    <source>
        <dbReference type="SAM" id="MobiDB-lite"/>
    </source>
</evidence>
<protein>
    <submittedName>
        <fullName evidence="2">Uncharacterized protein</fullName>
    </submittedName>
</protein>